<accession>A0AAW1TNW6</accession>
<protein>
    <submittedName>
        <fullName evidence="1">Uncharacterized protein</fullName>
    </submittedName>
</protein>
<reference evidence="1 2" key="1">
    <citation type="submission" date="2023-03" db="EMBL/GenBank/DDBJ databases">
        <title>Genome insight into feeding habits of ladybird beetles.</title>
        <authorList>
            <person name="Li H.-S."/>
            <person name="Huang Y.-H."/>
            <person name="Pang H."/>
        </authorList>
    </citation>
    <scope>NUCLEOTIDE SEQUENCE [LARGE SCALE GENOMIC DNA]</scope>
    <source>
        <strain evidence="1">SYSU_2023b</strain>
        <tissue evidence="1">Whole body</tissue>
    </source>
</reference>
<keyword evidence="2" id="KW-1185">Reference proteome</keyword>
<sequence length="125" mass="14529">MLPTIDTDAANGAKKGGYIKGEINADATNAAMQMLQMLQCRCYKCCNADATMQMLRMLQCRWLQIGIDRYRCGKWCNRDGYRGVNMDREVAIAAIQMNTDRERSIQMLQILQYKWLQIGRDLYRF</sequence>
<dbReference type="Proteomes" id="UP001431783">
    <property type="component" value="Unassembled WGS sequence"/>
</dbReference>
<dbReference type="EMBL" id="JARQZJ010000011">
    <property type="protein sequence ID" value="KAK9872479.1"/>
    <property type="molecule type" value="Genomic_DNA"/>
</dbReference>
<evidence type="ECO:0000313" key="1">
    <source>
        <dbReference type="EMBL" id="KAK9872479.1"/>
    </source>
</evidence>
<organism evidence="1 2">
    <name type="scientific">Henosepilachna vigintioctopunctata</name>
    <dbReference type="NCBI Taxonomy" id="420089"/>
    <lineage>
        <taxon>Eukaryota</taxon>
        <taxon>Metazoa</taxon>
        <taxon>Ecdysozoa</taxon>
        <taxon>Arthropoda</taxon>
        <taxon>Hexapoda</taxon>
        <taxon>Insecta</taxon>
        <taxon>Pterygota</taxon>
        <taxon>Neoptera</taxon>
        <taxon>Endopterygota</taxon>
        <taxon>Coleoptera</taxon>
        <taxon>Polyphaga</taxon>
        <taxon>Cucujiformia</taxon>
        <taxon>Coccinelloidea</taxon>
        <taxon>Coccinellidae</taxon>
        <taxon>Epilachninae</taxon>
        <taxon>Epilachnini</taxon>
        <taxon>Henosepilachna</taxon>
    </lineage>
</organism>
<evidence type="ECO:0000313" key="2">
    <source>
        <dbReference type="Proteomes" id="UP001431783"/>
    </source>
</evidence>
<dbReference type="AlphaFoldDB" id="A0AAW1TNW6"/>
<name>A0AAW1TNW6_9CUCU</name>
<gene>
    <name evidence="1" type="ORF">WA026_017946</name>
</gene>
<comment type="caution">
    <text evidence="1">The sequence shown here is derived from an EMBL/GenBank/DDBJ whole genome shotgun (WGS) entry which is preliminary data.</text>
</comment>
<proteinExistence type="predicted"/>